<proteinExistence type="predicted"/>
<dbReference type="EMBL" id="GBRH01253995">
    <property type="protein sequence ID" value="JAD43900.1"/>
    <property type="molecule type" value="Transcribed_RNA"/>
</dbReference>
<name>A0A0A9A4G4_ARUDO</name>
<evidence type="ECO:0000313" key="1">
    <source>
        <dbReference type="EMBL" id="JAD43900.1"/>
    </source>
</evidence>
<protein>
    <submittedName>
        <fullName evidence="1">Uncharacterized protein</fullName>
    </submittedName>
</protein>
<reference evidence="1" key="1">
    <citation type="submission" date="2014-09" db="EMBL/GenBank/DDBJ databases">
        <authorList>
            <person name="Magalhaes I.L.F."/>
            <person name="Oliveira U."/>
            <person name="Santos F.R."/>
            <person name="Vidigal T.H.D.A."/>
            <person name="Brescovit A.D."/>
            <person name="Santos A.J."/>
        </authorList>
    </citation>
    <scope>NUCLEOTIDE SEQUENCE</scope>
    <source>
        <tissue evidence="1">Shoot tissue taken approximately 20 cm above the soil surface</tissue>
    </source>
</reference>
<reference evidence="1" key="2">
    <citation type="journal article" date="2015" name="Data Brief">
        <title>Shoot transcriptome of the giant reed, Arundo donax.</title>
        <authorList>
            <person name="Barrero R.A."/>
            <person name="Guerrero F.D."/>
            <person name="Moolhuijzen P."/>
            <person name="Goolsby J.A."/>
            <person name="Tidwell J."/>
            <person name="Bellgard S.E."/>
            <person name="Bellgard M.I."/>
        </authorList>
    </citation>
    <scope>NUCLEOTIDE SEQUENCE</scope>
    <source>
        <tissue evidence="1">Shoot tissue taken approximately 20 cm above the soil surface</tissue>
    </source>
</reference>
<dbReference type="AlphaFoldDB" id="A0A0A9A4G4"/>
<sequence length="44" mass="5104">MSPSTKECLVRILISFLVRESRWLCCTVVILILARKRQQVVVES</sequence>
<organism evidence="1">
    <name type="scientific">Arundo donax</name>
    <name type="common">Giant reed</name>
    <name type="synonym">Donax arundinaceus</name>
    <dbReference type="NCBI Taxonomy" id="35708"/>
    <lineage>
        <taxon>Eukaryota</taxon>
        <taxon>Viridiplantae</taxon>
        <taxon>Streptophyta</taxon>
        <taxon>Embryophyta</taxon>
        <taxon>Tracheophyta</taxon>
        <taxon>Spermatophyta</taxon>
        <taxon>Magnoliopsida</taxon>
        <taxon>Liliopsida</taxon>
        <taxon>Poales</taxon>
        <taxon>Poaceae</taxon>
        <taxon>PACMAD clade</taxon>
        <taxon>Arundinoideae</taxon>
        <taxon>Arundineae</taxon>
        <taxon>Arundo</taxon>
    </lineage>
</organism>
<accession>A0A0A9A4G4</accession>